<feature type="domain" description="C2H2-type" evidence="14">
    <location>
        <begin position="231"/>
        <end position="259"/>
    </location>
</feature>
<feature type="domain" description="C2H2-type" evidence="14">
    <location>
        <begin position="1014"/>
        <end position="1042"/>
    </location>
</feature>
<feature type="domain" description="C2H2-type" evidence="14">
    <location>
        <begin position="391"/>
        <end position="418"/>
    </location>
</feature>
<dbReference type="FunFam" id="3.30.160.60:FF:001290">
    <property type="entry name" value="Zinc finger 45-like"/>
    <property type="match status" value="1"/>
</dbReference>
<feature type="domain" description="C2H2-type" evidence="14">
    <location>
        <begin position="814"/>
        <end position="841"/>
    </location>
</feature>
<comment type="similarity">
    <text evidence="3">Belongs to the krueppel C2H2-type zinc-finger protein family.</text>
</comment>
<dbReference type="FunFam" id="3.30.160.60:FF:000038">
    <property type="entry name" value="Zinc finger protein 624"/>
    <property type="match status" value="1"/>
</dbReference>
<feature type="domain" description="C2H2-type" evidence="14">
    <location>
        <begin position="1195"/>
        <end position="1222"/>
    </location>
</feature>
<dbReference type="Pfam" id="PF13912">
    <property type="entry name" value="zf-C2H2_6"/>
    <property type="match status" value="2"/>
</dbReference>
<evidence type="ECO:0000256" key="4">
    <source>
        <dbReference type="ARBA" id="ARBA00022723"/>
    </source>
</evidence>
<evidence type="ECO:0000256" key="9">
    <source>
        <dbReference type="ARBA" id="ARBA00023125"/>
    </source>
</evidence>
<dbReference type="EMBL" id="OC915128">
    <property type="protein sequence ID" value="CAD7638784.1"/>
    <property type="molecule type" value="Genomic_DNA"/>
</dbReference>
<feature type="domain" description="C2H2-type" evidence="14">
    <location>
        <begin position="202"/>
        <end position="230"/>
    </location>
</feature>
<keyword evidence="10" id="KW-0804">Transcription</keyword>
<keyword evidence="8" id="KW-0805">Transcription regulation</keyword>
<comment type="function">
    <text evidence="1">May be involved in transcriptional regulation.</text>
</comment>
<evidence type="ECO:0000256" key="13">
    <source>
        <dbReference type="SAM" id="MobiDB-lite"/>
    </source>
</evidence>
<feature type="domain" description="C2H2-type" evidence="14">
    <location>
        <begin position="623"/>
        <end position="650"/>
    </location>
</feature>
<evidence type="ECO:0000256" key="11">
    <source>
        <dbReference type="ARBA" id="ARBA00023242"/>
    </source>
</evidence>
<feature type="compositionally biased region" description="Polar residues" evidence="13">
    <location>
        <begin position="735"/>
        <end position="745"/>
    </location>
</feature>
<feature type="compositionally biased region" description="Low complexity" evidence="13">
    <location>
        <begin position="781"/>
        <end position="790"/>
    </location>
</feature>
<feature type="region of interest" description="Disordered" evidence="13">
    <location>
        <begin position="776"/>
        <end position="809"/>
    </location>
</feature>
<dbReference type="FunFam" id="3.30.160.60:FF:001498">
    <property type="entry name" value="Zinc finger protein 404"/>
    <property type="match status" value="1"/>
</dbReference>
<evidence type="ECO:0000256" key="8">
    <source>
        <dbReference type="ARBA" id="ARBA00023015"/>
    </source>
</evidence>
<evidence type="ECO:0000256" key="6">
    <source>
        <dbReference type="ARBA" id="ARBA00022771"/>
    </source>
</evidence>
<dbReference type="FunFam" id="3.30.160.60:FF:001732">
    <property type="entry name" value="Zgc:162936"/>
    <property type="match status" value="1"/>
</dbReference>
<keyword evidence="11" id="KW-0539">Nucleus</keyword>
<evidence type="ECO:0000256" key="12">
    <source>
        <dbReference type="PROSITE-ProRule" id="PRU00042"/>
    </source>
</evidence>
<dbReference type="GO" id="GO:0001228">
    <property type="term" value="F:DNA-binding transcription activator activity, RNA polymerase II-specific"/>
    <property type="evidence" value="ECO:0007669"/>
    <property type="project" value="TreeGrafter"/>
</dbReference>
<dbReference type="InterPro" id="IPR013087">
    <property type="entry name" value="Znf_C2H2_type"/>
</dbReference>
<dbReference type="SUPFAM" id="SSF57667">
    <property type="entry name" value="beta-beta-alpha zinc fingers"/>
    <property type="match status" value="11"/>
</dbReference>
<proteinExistence type="inferred from homology"/>
<evidence type="ECO:0000256" key="10">
    <source>
        <dbReference type="ARBA" id="ARBA00023163"/>
    </source>
</evidence>
<evidence type="ECO:0000259" key="14">
    <source>
        <dbReference type="PROSITE" id="PS50157"/>
    </source>
</evidence>
<dbReference type="Pfam" id="PF00096">
    <property type="entry name" value="zf-C2H2"/>
    <property type="match status" value="10"/>
</dbReference>
<dbReference type="EMBL" id="CAJPVJ010000303">
    <property type="protein sequence ID" value="CAG2161991.1"/>
    <property type="molecule type" value="Genomic_DNA"/>
</dbReference>
<feature type="domain" description="C2H2-type" evidence="14">
    <location>
        <begin position="842"/>
        <end position="869"/>
    </location>
</feature>
<dbReference type="FunFam" id="3.30.160.60:FF:000100">
    <property type="entry name" value="Zinc finger 45-like"/>
    <property type="match status" value="2"/>
</dbReference>
<accession>A0A7R9LC17</accession>
<keyword evidence="6 12" id="KW-0863">Zinc-finger</keyword>
<feature type="domain" description="C2H2-type" evidence="14">
    <location>
        <begin position="709"/>
        <end position="736"/>
    </location>
</feature>
<keyword evidence="5" id="KW-0677">Repeat</keyword>
<evidence type="ECO:0000256" key="2">
    <source>
        <dbReference type="ARBA" id="ARBA00004123"/>
    </source>
</evidence>
<keyword evidence="16" id="KW-1185">Reference proteome</keyword>
<feature type="domain" description="C2H2-type" evidence="14">
    <location>
        <begin position="651"/>
        <end position="678"/>
    </location>
</feature>
<feature type="domain" description="C2H2-type" evidence="14">
    <location>
        <begin position="263"/>
        <end position="290"/>
    </location>
</feature>
<keyword evidence="4" id="KW-0479">Metal-binding</keyword>
<feature type="domain" description="C2H2-type" evidence="14">
    <location>
        <begin position="1111"/>
        <end position="1138"/>
    </location>
</feature>
<feature type="domain" description="C2H2-type" evidence="14">
    <location>
        <begin position="346"/>
        <end position="373"/>
    </location>
</feature>
<feature type="region of interest" description="Disordered" evidence="13">
    <location>
        <begin position="724"/>
        <end position="757"/>
    </location>
</feature>
<dbReference type="GO" id="GO:0008270">
    <property type="term" value="F:zinc ion binding"/>
    <property type="evidence" value="ECO:0007669"/>
    <property type="project" value="UniProtKB-KW"/>
</dbReference>
<feature type="domain" description="C2H2-type" evidence="14">
    <location>
        <begin position="870"/>
        <end position="897"/>
    </location>
</feature>
<dbReference type="GO" id="GO:0005694">
    <property type="term" value="C:chromosome"/>
    <property type="evidence" value="ECO:0007669"/>
    <property type="project" value="UniProtKB-ARBA"/>
</dbReference>
<feature type="domain" description="C2H2-type" evidence="14">
    <location>
        <begin position="1139"/>
        <end position="1166"/>
    </location>
</feature>
<sequence>MTSSVNITDSFPMSVSAFRQSSAANSAVIGGHQLVANSSALRLPLMASIESSKAAPMSAINLSDITAGTAFIQMDATNANQFIPIFQSTTITSIGPHTTLISPTNVLDINSTSTQYLIPNNRSPNQMSLLSTGGHTFTTEDNSIEAVPKQQKVVKKSLRRTKAVPKIVSAKTTEITAVLAADEEVVISWDTADITRTDSQTFQCNYCCHKTDRLADIRRHIQKTHAEDKPYKCGDCAESFNFEINLRLHTSAQHYKADDNGKPTCSECKKCFTRLASLKSHLIVHQKDELLSCGQCSQQFATHYYLNKHMKSVHLNGFKRSATKGSGAVARGVLSGADNTTKIRCLSCSVCHQTFTNSSALREHQKLHSKIRSSLKHRTYRSDIDRSTFRHECHTCSKSFAKNSQLVRHLRIHTGEKPYVCEVCGQAFNQKNSLDTHRRCKHTDDKRYQCRFCGVRFAQSGNMRSHIERLHAPQVDIPAEQLYNCPHCECVFRRVGILNCHISRRHPCAQPDAEVDLQNPIPPDVSNTLLVRQDSEVTNGAGSLKTSGQLALSAETDNGLGDQTCILSKALENSGVTDNTGAKIDGNGTGTDDCDKRVAQAYDPATGARQTHILRRVGAVVYRQCLYCRREFRKTSDLVRHVRIHTRVKPFKCTECFRAFRVKGTLTAHVRTHTGAGVRPYSCDACNKSFTTSQALKVHQRLHTGAQPYKCPQCERTFRTLSSMRAHSGSHKRQAQTSGTPTVSSGRRAPKGNSILRSKRRKCLNESLLQRIQLEGPVRVTDGTDSTDTGVNPGANGVDEQQQNQWSDDPKRKFRCEYCAKAFKKSSHLSQHTRSHTGEKPYQCHLCLQTFVAKGSLKIHIQSHSGIKPYKCDECLATFSTKGSLTRHMTRHRDARPYMCPYCQKTFKSSLNCKKHIKLHRNEFALQLMADQLISDDNEVDIHIGSDVTVMDGNGEPVDVIAVKDTDNVISDEVVMNETTVTVNTVNNNTVDEIIPIDTTVIECVEQSVPDKDYQCDRCMAGFTSKNSLRRHVTNVHSQGRTGSSLTCPHCPTNWRSAATLERHLEMSHKTARLLSSDSTGSSAQMVVQTNTRTPEALNERTQSTGNIRGNVCDFCEKPFKKPSDLARHRRTHTGERPFECELCHKRFTVKSTLDCHLLSHSGVKNYRCDVCDTLFATNGSLKVHQRLHTGLKPFECQECGERFRTSGHRKGHIAKHNKNRVTSTAPVVETSQQPVQQMVTKVVIDNNSTPPEISVPEESQLIGGDIMIALSTTGAGNQMVTNGSNMSYQMDNTLFSQLICQLDTNLIQQLQSQGFIITDCDTNDTNETMTAPPMTTLF</sequence>
<dbReference type="FunFam" id="3.30.160.60:FF:000226">
    <property type="entry name" value="Zinc finger protein 236 variant"/>
    <property type="match status" value="1"/>
</dbReference>
<dbReference type="FunFam" id="3.30.160.60:FF:001818">
    <property type="entry name" value="GDNF-inducible zinc finger protein 1 isoform X1"/>
    <property type="match status" value="1"/>
</dbReference>
<reference evidence="15" key="1">
    <citation type="submission" date="2020-11" db="EMBL/GenBank/DDBJ databases">
        <authorList>
            <person name="Tran Van P."/>
        </authorList>
    </citation>
    <scope>NUCLEOTIDE SEQUENCE</scope>
</reference>
<dbReference type="Proteomes" id="UP000728032">
    <property type="component" value="Unassembled WGS sequence"/>
</dbReference>
<feature type="domain" description="C2H2-type" evidence="14">
    <location>
        <begin position="448"/>
        <end position="476"/>
    </location>
</feature>
<gene>
    <name evidence="15" type="ORF">ONB1V03_LOCUS1592</name>
</gene>
<dbReference type="Pfam" id="PF12874">
    <property type="entry name" value="zf-met"/>
    <property type="match status" value="1"/>
</dbReference>
<dbReference type="PROSITE" id="PS00028">
    <property type="entry name" value="ZINC_FINGER_C2H2_1"/>
    <property type="match status" value="22"/>
</dbReference>
<evidence type="ECO:0000256" key="1">
    <source>
        <dbReference type="ARBA" id="ARBA00003767"/>
    </source>
</evidence>
<feature type="domain" description="C2H2-type" evidence="14">
    <location>
        <begin position="898"/>
        <end position="925"/>
    </location>
</feature>
<evidence type="ECO:0000256" key="7">
    <source>
        <dbReference type="ARBA" id="ARBA00022833"/>
    </source>
</evidence>
<protein>
    <recommendedName>
        <fullName evidence="14">C2H2-type domain-containing protein</fullName>
    </recommendedName>
</protein>
<feature type="domain" description="C2H2-type" evidence="14">
    <location>
        <begin position="483"/>
        <end position="511"/>
    </location>
</feature>
<dbReference type="PROSITE" id="PS50157">
    <property type="entry name" value="ZINC_FINGER_C2H2_2"/>
    <property type="match status" value="22"/>
</dbReference>
<evidence type="ECO:0000256" key="3">
    <source>
        <dbReference type="ARBA" id="ARBA00006991"/>
    </source>
</evidence>
<name>A0A7R9LC17_9ACAR</name>
<dbReference type="PANTHER" id="PTHR24376">
    <property type="entry name" value="ZINC FINGER PROTEIN"/>
    <property type="match status" value="1"/>
</dbReference>
<dbReference type="InterPro" id="IPR036236">
    <property type="entry name" value="Znf_C2H2_sf"/>
</dbReference>
<feature type="domain" description="C2H2-type" evidence="14">
    <location>
        <begin position="419"/>
        <end position="447"/>
    </location>
</feature>
<feature type="domain" description="C2H2-type" evidence="14">
    <location>
        <begin position="681"/>
        <end position="708"/>
    </location>
</feature>
<dbReference type="Gene3D" id="3.30.160.60">
    <property type="entry name" value="Classic Zinc Finger"/>
    <property type="match status" value="18"/>
</dbReference>
<dbReference type="SMART" id="SM00355">
    <property type="entry name" value="ZnF_C2H2"/>
    <property type="match status" value="23"/>
</dbReference>
<dbReference type="OrthoDB" id="6077919at2759"/>
<evidence type="ECO:0000256" key="5">
    <source>
        <dbReference type="ARBA" id="ARBA00022737"/>
    </source>
</evidence>
<comment type="subcellular location">
    <subcellularLocation>
        <location evidence="2">Nucleus</location>
    </subcellularLocation>
</comment>
<keyword evidence="7" id="KW-0862">Zinc</keyword>
<feature type="domain" description="C2H2-type" evidence="14">
    <location>
        <begin position="291"/>
        <end position="314"/>
    </location>
</feature>
<dbReference type="PANTHER" id="PTHR24376:SF235">
    <property type="entry name" value="C2H2-TYPE DOMAIN-CONTAINING PROTEIN"/>
    <property type="match status" value="1"/>
</dbReference>
<evidence type="ECO:0000313" key="15">
    <source>
        <dbReference type="EMBL" id="CAD7638784.1"/>
    </source>
</evidence>
<dbReference type="GO" id="GO:0005634">
    <property type="term" value="C:nucleus"/>
    <property type="evidence" value="ECO:0007669"/>
    <property type="project" value="UniProtKB-SubCell"/>
</dbReference>
<dbReference type="FunFam" id="3.30.160.60:FF:000385">
    <property type="entry name" value="Zinc finger protein 236 variant"/>
    <property type="match status" value="1"/>
</dbReference>
<keyword evidence="9" id="KW-0238">DNA-binding</keyword>
<evidence type="ECO:0000313" key="16">
    <source>
        <dbReference type="Proteomes" id="UP000728032"/>
    </source>
</evidence>
<dbReference type="FunFam" id="3.30.160.60:FF:000264">
    <property type="entry name" value="Zinc finger protein 236"/>
    <property type="match status" value="2"/>
</dbReference>
<dbReference type="GO" id="GO:0000978">
    <property type="term" value="F:RNA polymerase II cis-regulatory region sequence-specific DNA binding"/>
    <property type="evidence" value="ECO:0007669"/>
    <property type="project" value="TreeGrafter"/>
</dbReference>
<feature type="domain" description="C2H2-type" evidence="14">
    <location>
        <begin position="1167"/>
        <end position="1194"/>
    </location>
</feature>
<dbReference type="FunFam" id="3.30.160.60:FF:000325">
    <property type="entry name" value="ZFP90 zinc finger protein"/>
    <property type="match status" value="1"/>
</dbReference>
<organism evidence="15">
    <name type="scientific">Oppiella nova</name>
    <dbReference type="NCBI Taxonomy" id="334625"/>
    <lineage>
        <taxon>Eukaryota</taxon>
        <taxon>Metazoa</taxon>
        <taxon>Ecdysozoa</taxon>
        <taxon>Arthropoda</taxon>
        <taxon>Chelicerata</taxon>
        <taxon>Arachnida</taxon>
        <taxon>Acari</taxon>
        <taxon>Acariformes</taxon>
        <taxon>Sarcoptiformes</taxon>
        <taxon>Oribatida</taxon>
        <taxon>Brachypylina</taxon>
        <taxon>Oppioidea</taxon>
        <taxon>Oppiidae</taxon>
        <taxon>Oppiella</taxon>
    </lineage>
</organism>